<evidence type="ECO:0000313" key="2">
    <source>
        <dbReference type="Proteomes" id="UP000825123"/>
    </source>
</evidence>
<dbReference type="AlphaFoldDB" id="A0A8D5U8T5"/>
<dbReference type="Gene3D" id="2.60.40.420">
    <property type="entry name" value="Cupredoxins - blue copper proteins"/>
    <property type="match status" value="1"/>
</dbReference>
<dbReference type="RefSeq" id="WP_221287743.1">
    <property type="nucleotide sequence ID" value="NZ_AP024597.1"/>
</dbReference>
<dbReference type="NCBIfam" id="NF041074">
    <property type="entry name" value="quin_ox_SoxA"/>
    <property type="match status" value="1"/>
</dbReference>
<dbReference type="Proteomes" id="UP000825123">
    <property type="component" value="Chromosome"/>
</dbReference>
<accession>A0A8D5U8T5</accession>
<gene>
    <name evidence="1" type="ORF">KN1_23000</name>
</gene>
<dbReference type="EMBL" id="AP024597">
    <property type="protein sequence ID" value="BCU71003.1"/>
    <property type="molecule type" value="Genomic_DNA"/>
</dbReference>
<protein>
    <submittedName>
        <fullName evidence="1">Quinol oxidase subunit 2</fullName>
    </submittedName>
</protein>
<keyword evidence="2" id="KW-1185">Reference proteome</keyword>
<dbReference type="KEGG" id="csty:KN1_23000"/>
<dbReference type="InterPro" id="IPR008972">
    <property type="entry name" value="Cupredoxin"/>
</dbReference>
<organism evidence="1 2">
    <name type="scientific">Stygiolobus caldivivus</name>
    <dbReference type="NCBI Taxonomy" id="2824673"/>
    <lineage>
        <taxon>Archaea</taxon>
        <taxon>Thermoproteota</taxon>
        <taxon>Thermoprotei</taxon>
        <taxon>Sulfolobales</taxon>
        <taxon>Sulfolobaceae</taxon>
        <taxon>Stygiolobus</taxon>
    </lineage>
</organism>
<name>A0A8D5U8T5_9CREN</name>
<proteinExistence type="predicted"/>
<dbReference type="GeneID" id="66164031"/>
<dbReference type="InterPro" id="IPR053624">
    <property type="entry name" value="Cytochrome_c_oxidase_su2-like"/>
</dbReference>
<sequence>MLAIILGYFSWEIVQIQTGANVSFRYGLPLYSGMPKQAQEAVSYFESHPPSNHTSEVINGILVVNMTIYQYYYSPNVIKAQPNQQVVLILNSPQVITGIYLRLPNGVINVNAVPGIPSYAYFVSPSSQGNYTWYEPEYAGYAFSTNMTGTLEVV</sequence>
<reference evidence="1 2" key="1">
    <citation type="submission" date="2021-04" db="EMBL/GenBank/DDBJ databases">
        <title>Complete genome sequence of Stygiolobus sp. KN-1.</title>
        <authorList>
            <person name="Nakamura K."/>
            <person name="Sakai H."/>
            <person name="Kurosawa N."/>
        </authorList>
    </citation>
    <scope>NUCLEOTIDE SEQUENCE [LARGE SCALE GENOMIC DNA]</scope>
    <source>
        <strain evidence="1 2">KN-1</strain>
    </source>
</reference>
<evidence type="ECO:0000313" key="1">
    <source>
        <dbReference type="EMBL" id="BCU71003.1"/>
    </source>
</evidence>
<dbReference type="SUPFAM" id="SSF49503">
    <property type="entry name" value="Cupredoxins"/>
    <property type="match status" value="1"/>
</dbReference>